<dbReference type="Proteomes" id="UP000077339">
    <property type="component" value="Unassembled WGS sequence"/>
</dbReference>
<dbReference type="Pfam" id="PF17963">
    <property type="entry name" value="Big_9"/>
    <property type="match status" value="1"/>
</dbReference>
<dbReference type="EMBL" id="JFHK01000004">
    <property type="protein sequence ID" value="OAA31353.1"/>
    <property type="molecule type" value="Genomic_DNA"/>
</dbReference>
<dbReference type="RefSeq" id="WP_068346426.1">
    <property type="nucleotide sequence ID" value="NZ_JFHK01000004.1"/>
</dbReference>
<comment type="caution">
    <text evidence="2">The sequence shown here is derived from an EMBL/GenBank/DDBJ whole genome shotgun (WGS) entry which is preliminary data.</text>
</comment>
<keyword evidence="3" id="KW-1185">Reference proteome</keyword>
<sequence>MKRAVLIAIGVLMLISCITAEEPATPAIETLLDSSEKSAYIAPNLWKYQTDEAIKILKEEKFNTLYLNVGALESEDGETLSLSVRNDEESISKIQKIIDNGFTIHLWLNLSDYSKTTAEAIKHNIEEKIENAMNDYIQSLKDNGLKNKVYIHLNFEENEYAQKAMIEALKYLKKNGFKVSVSVVSSWPKKILKELNAADTITVQFYNSKALSSEAYAKFIEDGLKKLGLYIDKNKLVLVFPYYPETAYHHTSVENLEIVANILMSEISEMRLYKGLCVYAFSEVLSTKAGEKYLNYIGGNNEKYPDSYEEYRKLISEFNRLYESEVNRAPTLSISDQSVNEGETLTLNLLDYASDPDGDTLSFTLTGVGEITDAIYTFSPDYDTLGTYNVEIEVSDGNGGVAIDSFIVTVNNVVAIQFAKALGGSDEDVAFSIIQTRDGGYVVAGYTKSNDGDVSGNHGGFDYWVVKLDGTGATQWQRCLGGSSYDYAISIIQTNDGGYVVAGWTASNDGDVSGNHGYYDYWVVKLNNTGAIQWQKCLGGSYNDWAKSVYQTNDGGYVVAGITYSSDGDVSGNHGYSDYWVVKLDSTGNIQWQKCLGGSYNDWAESIIQTSDGGYVVAGFTESNDGDVTGNHGERDYWVVKLDGTGDIQWQRCLGGSGDDYAWSIIQTRDGGYVVAGITYSNDGDVSGNHGYYDYWVVKLNNTGAIQWQKCLGGSSYDYAISIIQTNDGGYVVAGWTASNDGDVSGNHGYYDYWVVKLNNTGAIQWQKCLGGSSYDFVYSIIQTNDGGYVVAGYTDSNDGDVSGNHGGLDYWVVKLDSTGAIQWQKCFGGSNNDYAYSIYQTSDGGYVVAGYTDSNDGEVSGNHGDADYWVVKFK</sequence>
<dbReference type="SUPFAM" id="SSF49299">
    <property type="entry name" value="PKD domain"/>
    <property type="match status" value="1"/>
</dbReference>
<protein>
    <submittedName>
        <fullName evidence="2">Uncharacterized protein</fullName>
    </submittedName>
</protein>
<dbReference type="OrthoDB" id="9811934at2"/>
<dbReference type="PANTHER" id="PTHR42754:SF1">
    <property type="entry name" value="LIPOPROTEIN"/>
    <property type="match status" value="1"/>
</dbReference>
<dbReference type="PROSITE" id="PS51257">
    <property type="entry name" value="PROKAR_LIPOPROTEIN"/>
    <property type="match status" value="1"/>
</dbReference>
<dbReference type="AlphaFoldDB" id="A0A176K327"/>
<dbReference type="STRING" id="1453497.AT15_07600"/>
<gene>
    <name evidence="2" type="ORF">AT15_07600</name>
</gene>
<dbReference type="Gene3D" id="2.60.40.10">
    <property type="entry name" value="Immunoglobulins"/>
    <property type="match status" value="1"/>
</dbReference>
<dbReference type="PATRIC" id="fig|1453497.3.peg.1515"/>
<evidence type="ECO:0000313" key="2">
    <source>
        <dbReference type="EMBL" id="OAA31353.1"/>
    </source>
</evidence>
<name>A0A176K327_9BACT</name>
<proteinExistence type="predicted"/>
<evidence type="ECO:0000256" key="1">
    <source>
        <dbReference type="SAM" id="SignalP"/>
    </source>
</evidence>
<dbReference type="InterPro" id="IPR035986">
    <property type="entry name" value="PKD_dom_sf"/>
</dbReference>
<organism evidence="2 3">
    <name type="scientific">Kosmotoga arenicorallina S304</name>
    <dbReference type="NCBI Taxonomy" id="1453497"/>
    <lineage>
        <taxon>Bacteria</taxon>
        <taxon>Thermotogati</taxon>
        <taxon>Thermotogota</taxon>
        <taxon>Thermotogae</taxon>
        <taxon>Kosmotogales</taxon>
        <taxon>Kosmotogaceae</taxon>
        <taxon>Kosmotoga</taxon>
    </lineage>
</organism>
<reference evidence="2 3" key="1">
    <citation type="submission" date="2014-02" db="EMBL/GenBank/DDBJ databases">
        <title>Kosmotoga genome sequencing.</title>
        <authorList>
            <person name="Pollo S.M."/>
            <person name="Charchuk R."/>
            <person name="Nesbo C.L."/>
        </authorList>
    </citation>
    <scope>NUCLEOTIDE SEQUENCE [LARGE SCALE GENOMIC DNA]</scope>
    <source>
        <strain evidence="2 3">S304</strain>
    </source>
</reference>
<evidence type="ECO:0000313" key="3">
    <source>
        <dbReference type="Proteomes" id="UP000077339"/>
    </source>
</evidence>
<feature type="signal peptide" evidence="1">
    <location>
        <begin position="1"/>
        <end position="20"/>
    </location>
</feature>
<feature type="chain" id="PRO_5008047385" evidence="1">
    <location>
        <begin position="21"/>
        <end position="875"/>
    </location>
</feature>
<dbReference type="PANTHER" id="PTHR42754">
    <property type="entry name" value="ENDOGLUCANASE"/>
    <property type="match status" value="1"/>
</dbReference>
<dbReference type="InterPro" id="IPR013783">
    <property type="entry name" value="Ig-like_fold"/>
</dbReference>
<keyword evidence="1" id="KW-0732">Signal</keyword>
<accession>A0A176K327</accession>